<dbReference type="Pfam" id="PF00248">
    <property type="entry name" value="Aldo_ket_red"/>
    <property type="match status" value="1"/>
</dbReference>
<dbReference type="PANTHER" id="PTHR43364:SF4">
    <property type="entry name" value="NAD(P)-LINKED OXIDOREDUCTASE SUPERFAMILY PROTEIN"/>
    <property type="match status" value="1"/>
</dbReference>
<dbReference type="SUPFAM" id="SSF51430">
    <property type="entry name" value="NAD(P)-linked oxidoreductase"/>
    <property type="match status" value="1"/>
</dbReference>
<dbReference type="InterPro" id="IPR050523">
    <property type="entry name" value="AKR_Detox_Biosynth"/>
</dbReference>
<dbReference type="Gene3D" id="3.20.20.100">
    <property type="entry name" value="NADP-dependent oxidoreductase domain"/>
    <property type="match status" value="1"/>
</dbReference>
<keyword evidence="1" id="KW-0560">Oxidoreductase</keyword>
<reference evidence="3 4" key="1">
    <citation type="submission" date="2021-07" db="EMBL/GenBank/DDBJ databases">
        <title>Paenibacillus radiodurans sp. nov., isolated from the southeastern edge of Tengger Desert.</title>
        <authorList>
            <person name="Zhang G."/>
        </authorList>
    </citation>
    <scope>NUCLEOTIDE SEQUENCE [LARGE SCALE GENOMIC DNA]</scope>
    <source>
        <strain evidence="3 4">CCM 7311</strain>
    </source>
</reference>
<dbReference type="InterPro" id="IPR023210">
    <property type="entry name" value="NADP_OxRdtase_dom"/>
</dbReference>
<feature type="domain" description="NADP-dependent oxidoreductase" evidence="2">
    <location>
        <begin position="1"/>
        <end position="253"/>
    </location>
</feature>
<dbReference type="CDD" id="cd19082">
    <property type="entry name" value="AKR_AKR10A1_2"/>
    <property type="match status" value="1"/>
</dbReference>
<name>A0ABS7CHN1_9BACL</name>
<feature type="non-terminal residue" evidence="3">
    <location>
        <position position="1"/>
    </location>
</feature>
<organism evidence="3 4">
    <name type="scientific">Paenibacillus sepulcri</name>
    <dbReference type="NCBI Taxonomy" id="359917"/>
    <lineage>
        <taxon>Bacteria</taxon>
        <taxon>Bacillati</taxon>
        <taxon>Bacillota</taxon>
        <taxon>Bacilli</taxon>
        <taxon>Bacillales</taxon>
        <taxon>Paenibacillaceae</taxon>
        <taxon>Paenibacillus</taxon>
    </lineage>
</organism>
<evidence type="ECO:0000256" key="1">
    <source>
        <dbReference type="ARBA" id="ARBA00023002"/>
    </source>
</evidence>
<evidence type="ECO:0000259" key="2">
    <source>
        <dbReference type="Pfam" id="PF00248"/>
    </source>
</evidence>
<protein>
    <submittedName>
        <fullName evidence="3">Aldo/keto reductase</fullName>
    </submittedName>
</protein>
<evidence type="ECO:0000313" key="3">
    <source>
        <dbReference type="EMBL" id="MBW7460379.1"/>
    </source>
</evidence>
<evidence type="ECO:0000313" key="4">
    <source>
        <dbReference type="Proteomes" id="UP001519887"/>
    </source>
</evidence>
<dbReference type="EMBL" id="JAHZIK010002190">
    <property type="protein sequence ID" value="MBW7460379.1"/>
    <property type="molecule type" value="Genomic_DNA"/>
</dbReference>
<keyword evidence="4" id="KW-1185">Reference proteome</keyword>
<dbReference type="PANTHER" id="PTHR43364">
    <property type="entry name" value="NADH-SPECIFIC METHYLGLYOXAL REDUCTASE-RELATED"/>
    <property type="match status" value="1"/>
</dbReference>
<proteinExistence type="predicted"/>
<comment type="caution">
    <text evidence="3">The sequence shown here is derived from an EMBL/GenBank/DDBJ whole genome shotgun (WGS) entry which is preliminary data.</text>
</comment>
<gene>
    <name evidence="3" type="ORF">K0U00_40580</name>
</gene>
<dbReference type="InterPro" id="IPR036812">
    <property type="entry name" value="NAD(P)_OxRdtase_dom_sf"/>
</dbReference>
<accession>A0ABS7CHN1</accession>
<sequence>IGAWLKASGKRQQIQISTKGAHPDLSTMNISRLSPRDIVSDLDESLAALGVDEIDLYWLHRDERNRPAGEILETLNRLVREGKIRYFGCSNWRSDRIEEANAYAKDKGIQAFFASQIQWSLAEVNEEAIGDRTMVVMDRAELNFHKRSEMALFAFTSQAKGFFPKMAAGGAESLRDSTKQTYYNEINLGRLARALELSGQLSVPVSAIVLAYLISQPFPVIPVIGSHTQTQIEEALQAAEVRLTPQMVKYLEEG</sequence>
<dbReference type="Proteomes" id="UP001519887">
    <property type="component" value="Unassembled WGS sequence"/>
</dbReference>